<organism evidence="2 3">
    <name type="scientific">Caproiciproducens faecalis</name>
    <dbReference type="NCBI Taxonomy" id="2820301"/>
    <lineage>
        <taxon>Bacteria</taxon>
        <taxon>Bacillati</taxon>
        <taxon>Bacillota</taxon>
        <taxon>Clostridia</taxon>
        <taxon>Eubacteriales</taxon>
        <taxon>Acutalibacteraceae</taxon>
        <taxon>Caproiciproducens</taxon>
    </lineage>
</organism>
<dbReference type="CDD" id="cd05006">
    <property type="entry name" value="SIS_GmhA"/>
    <property type="match status" value="1"/>
</dbReference>
<evidence type="ECO:0000259" key="1">
    <source>
        <dbReference type="PROSITE" id="PS51464"/>
    </source>
</evidence>
<dbReference type="EMBL" id="JAGFNZ010000002">
    <property type="protein sequence ID" value="MBW7572147.1"/>
    <property type="molecule type" value="Genomic_DNA"/>
</dbReference>
<keyword evidence="3" id="KW-1185">Reference proteome</keyword>
<dbReference type="SUPFAM" id="SSF53697">
    <property type="entry name" value="SIS domain"/>
    <property type="match status" value="1"/>
</dbReference>
<reference evidence="2 3" key="1">
    <citation type="submission" date="2021-03" db="EMBL/GenBank/DDBJ databases">
        <title>Caproiciproducens sp. nov. isolated from feces of cow.</title>
        <authorList>
            <person name="Choi J.-Y."/>
        </authorList>
    </citation>
    <scope>NUCLEOTIDE SEQUENCE [LARGE SCALE GENOMIC DNA]</scope>
    <source>
        <strain evidence="2 3">AGMB10547</strain>
    </source>
</reference>
<dbReference type="Pfam" id="PF01380">
    <property type="entry name" value="SIS"/>
    <property type="match status" value="1"/>
</dbReference>
<protein>
    <submittedName>
        <fullName evidence="2">SIS domain-containing protein</fullName>
    </submittedName>
</protein>
<evidence type="ECO:0000313" key="2">
    <source>
        <dbReference type="EMBL" id="MBW7572147.1"/>
    </source>
</evidence>
<dbReference type="InterPro" id="IPR050099">
    <property type="entry name" value="SIS_GmhA/DiaA_subfam"/>
</dbReference>
<dbReference type="InterPro" id="IPR046348">
    <property type="entry name" value="SIS_dom_sf"/>
</dbReference>
<dbReference type="RefSeq" id="WP_219964569.1">
    <property type="nucleotide sequence ID" value="NZ_JAGFNZ010000002.1"/>
</dbReference>
<dbReference type="Gene3D" id="3.40.50.10490">
    <property type="entry name" value="Glucose-6-phosphate isomerase like protein, domain 1"/>
    <property type="match status" value="1"/>
</dbReference>
<name>A0ABS7DM53_9FIRM</name>
<dbReference type="PROSITE" id="PS51464">
    <property type="entry name" value="SIS"/>
    <property type="match status" value="1"/>
</dbReference>
<proteinExistence type="predicted"/>
<dbReference type="InterPro" id="IPR035461">
    <property type="entry name" value="GmhA/DiaA"/>
</dbReference>
<dbReference type="InterPro" id="IPR001347">
    <property type="entry name" value="SIS_dom"/>
</dbReference>
<evidence type="ECO:0000313" key="3">
    <source>
        <dbReference type="Proteomes" id="UP000719942"/>
    </source>
</evidence>
<gene>
    <name evidence="2" type="ORF">J5W02_04915</name>
</gene>
<comment type="caution">
    <text evidence="2">The sequence shown here is derived from an EMBL/GenBank/DDBJ whole genome shotgun (WGS) entry which is preliminary data.</text>
</comment>
<dbReference type="PANTHER" id="PTHR30390">
    <property type="entry name" value="SEDOHEPTULOSE 7-PHOSPHATE ISOMERASE / DNAA INITIATOR-ASSOCIATING FACTOR FOR REPLICATION INITIATION"/>
    <property type="match status" value="1"/>
</dbReference>
<sequence>MKERTEQFCKEFFNLHQDLQPLKETMLQVCETLVKGYRNGGKLLVCGNGGSCADGDHIVGELMKGFLLKRPLNPETQDQLKKSFGDAGALLAEKLQCGLPAISLNAHAALLSAFSNDVDPELIYAQQVMGYAKKGDAVIGISTSGNAANVGYALMAAKTAGAVSVALTGRDGGEIARIADYSLIVPAQETYRIQEYHLIVYHFICAVIESEIFAC</sequence>
<accession>A0ABS7DM53</accession>
<feature type="domain" description="SIS" evidence="1">
    <location>
        <begin position="33"/>
        <end position="215"/>
    </location>
</feature>
<dbReference type="Proteomes" id="UP000719942">
    <property type="component" value="Unassembled WGS sequence"/>
</dbReference>